<evidence type="ECO:0008006" key="5">
    <source>
        <dbReference type="Google" id="ProtNLM"/>
    </source>
</evidence>
<evidence type="ECO:0000256" key="2">
    <source>
        <dbReference type="SAM" id="Phobius"/>
    </source>
</evidence>
<keyword evidence="2" id="KW-0812">Transmembrane</keyword>
<evidence type="ECO:0000256" key="1">
    <source>
        <dbReference type="SAM" id="MobiDB-lite"/>
    </source>
</evidence>
<accession>A0A7W6F5B4</accession>
<dbReference type="Proteomes" id="UP000517759">
    <property type="component" value="Unassembled WGS sequence"/>
</dbReference>
<sequence>MIVALFALSLVMILGGIAAVTQGFPYVRLESGQVLVMGGATAASAGAVLLGIAMALIEVRRLISRLGQRHGGDVVSEPALTATAVPLHAPAIEEAAPVSIGPAAATAGAAAATAGAAGLAGVALGAARDMFSRDRRPSLDPTPARSLEAEPTLPLPDLPPPAVPGPVPPPAPGEPILQDEDLFAWPDDQVGHGPRAAPDMPIEEQAAVAAPEPDPAQEEFALRPALEDPAPENKAAAVDVAPVAEEPSATETEPQKPEELQVVGTYSSGANTYVMFANGTIQADTPRGKFTFQSLDELKAFVDSGGETAARGAA</sequence>
<evidence type="ECO:0000313" key="4">
    <source>
        <dbReference type="Proteomes" id="UP000517759"/>
    </source>
</evidence>
<feature type="transmembrane region" description="Helical" evidence="2">
    <location>
        <begin position="34"/>
        <end position="57"/>
    </location>
</feature>
<keyword evidence="2" id="KW-0472">Membrane</keyword>
<name>A0A7W6F5B4_9HYPH</name>
<evidence type="ECO:0000313" key="3">
    <source>
        <dbReference type="EMBL" id="MBB3901143.1"/>
    </source>
</evidence>
<organism evidence="3 4">
    <name type="scientific">Methylobacterium brachythecii</name>
    <dbReference type="NCBI Taxonomy" id="1176177"/>
    <lineage>
        <taxon>Bacteria</taxon>
        <taxon>Pseudomonadati</taxon>
        <taxon>Pseudomonadota</taxon>
        <taxon>Alphaproteobacteria</taxon>
        <taxon>Hyphomicrobiales</taxon>
        <taxon>Methylobacteriaceae</taxon>
        <taxon>Methylobacterium</taxon>
    </lineage>
</organism>
<feature type="compositionally biased region" description="Pro residues" evidence="1">
    <location>
        <begin position="153"/>
        <end position="173"/>
    </location>
</feature>
<comment type="caution">
    <text evidence="3">The sequence shown here is derived from an EMBL/GenBank/DDBJ whole genome shotgun (WGS) entry which is preliminary data.</text>
</comment>
<protein>
    <recommendedName>
        <fullName evidence="5">DUF308 domain-containing protein</fullName>
    </recommendedName>
</protein>
<gene>
    <name evidence="3" type="ORF">GGR33_000623</name>
</gene>
<dbReference type="EMBL" id="JACIDN010000001">
    <property type="protein sequence ID" value="MBB3901143.1"/>
    <property type="molecule type" value="Genomic_DNA"/>
</dbReference>
<keyword evidence="2" id="KW-1133">Transmembrane helix</keyword>
<dbReference type="RefSeq" id="WP_183501894.1">
    <property type="nucleotide sequence ID" value="NZ_JACIDN010000001.1"/>
</dbReference>
<proteinExistence type="predicted"/>
<feature type="region of interest" description="Disordered" evidence="1">
    <location>
        <begin position="224"/>
        <end position="259"/>
    </location>
</feature>
<dbReference type="AlphaFoldDB" id="A0A7W6F5B4"/>
<reference evidence="3 4" key="1">
    <citation type="submission" date="2020-08" db="EMBL/GenBank/DDBJ databases">
        <title>Genomic Encyclopedia of Type Strains, Phase IV (KMG-IV): sequencing the most valuable type-strain genomes for metagenomic binning, comparative biology and taxonomic classification.</title>
        <authorList>
            <person name="Goeker M."/>
        </authorList>
    </citation>
    <scope>NUCLEOTIDE SEQUENCE [LARGE SCALE GENOMIC DNA]</scope>
    <source>
        <strain evidence="3 4">DSM 24105</strain>
    </source>
</reference>
<feature type="compositionally biased region" description="Low complexity" evidence="1">
    <location>
        <begin position="235"/>
        <end position="249"/>
    </location>
</feature>
<feature type="region of interest" description="Disordered" evidence="1">
    <location>
        <begin position="133"/>
        <end position="178"/>
    </location>
</feature>